<dbReference type="Pfam" id="PF07729">
    <property type="entry name" value="FCD"/>
    <property type="match status" value="1"/>
</dbReference>
<proteinExistence type="predicted"/>
<dbReference type="EMBL" id="EF591886">
    <property type="protein sequence ID" value="ABX10637.1"/>
    <property type="molecule type" value="Genomic_DNA"/>
</dbReference>
<sequence>MNKLVRIMSISQPPTLRRASLADLVYERLTAQILGGELASGANINLSDISRDLGVSSIPVREAVVRLGCEGLVCCETNRRATVEEFTRDCVIENFQLREFLETGAACLTAERIGDEELSELRELDASISAISGQVETAAELFALEDQFHRKLVTGSGNQLLLREYTLCQNRITAIRSNWLRDADVSKSLPLPDHGAILGGLESHCPETTSQAVADHIREALAQMILTLT</sequence>
<keyword evidence="3" id="KW-0804">Transcription</keyword>
<accession>A9LGW6</accession>
<protein>
    <submittedName>
        <fullName evidence="5">GntR family transcriptional regulator</fullName>
    </submittedName>
</protein>
<name>A9LGW6_9BACT</name>
<dbReference type="Gene3D" id="1.20.120.530">
    <property type="entry name" value="GntR ligand-binding domain-like"/>
    <property type="match status" value="1"/>
</dbReference>
<dbReference type="SUPFAM" id="SSF48008">
    <property type="entry name" value="GntR ligand-binding domain-like"/>
    <property type="match status" value="1"/>
</dbReference>
<feature type="domain" description="HTH gntR-type" evidence="4">
    <location>
        <begin position="19"/>
        <end position="86"/>
    </location>
</feature>
<dbReference type="PROSITE" id="PS50949">
    <property type="entry name" value="HTH_GNTR"/>
    <property type="match status" value="1"/>
</dbReference>
<reference evidence="5" key="1">
    <citation type="journal article" date="2007" name="ISME J.">
        <title>Fosmids of novel marine Planctomycetes from the Namibian and Oregon coast upwelling systems and their cross-comparison with planctomycete genomes.</title>
        <authorList>
            <person name="Woebken D."/>
            <person name="Teeling H."/>
            <person name="Wecker P."/>
            <person name="Dumitriu A."/>
            <person name="Kostadinov I."/>
            <person name="DeLong E.F."/>
            <person name="Amann R."/>
            <person name="Gloeckner F.O."/>
        </authorList>
    </citation>
    <scope>NUCLEOTIDE SEQUENCE</scope>
</reference>
<dbReference type="GO" id="GO:0003700">
    <property type="term" value="F:DNA-binding transcription factor activity"/>
    <property type="evidence" value="ECO:0007669"/>
    <property type="project" value="InterPro"/>
</dbReference>
<gene>
    <name evidence="5" type="ORF">3FN_14</name>
</gene>
<evidence type="ECO:0000256" key="2">
    <source>
        <dbReference type="ARBA" id="ARBA00023125"/>
    </source>
</evidence>
<evidence type="ECO:0000256" key="3">
    <source>
        <dbReference type="ARBA" id="ARBA00023163"/>
    </source>
</evidence>
<dbReference type="PANTHER" id="PTHR43537:SF24">
    <property type="entry name" value="GLUCONATE OPERON TRANSCRIPTIONAL REPRESSOR"/>
    <property type="match status" value="1"/>
</dbReference>
<dbReference type="SMART" id="SM00345">
    <property type="entry name" value="HTH_GNTR"/>
    <property type="match status" value="1"/>
</dbReference>
<organism evidence="5">
    <name type="scientific">uncultured planctomycete 3FN</name>
    <dbReference type="NCBI Taxonomy" id="455066"/>
    <lineage>
        <taxon>Bacteria</taxon>
        <taxon>Pseudomonadati</taxon>
        <taxon>Planctomycetota</taxon>
        <taxon>Planctomycetia</taxon>
        <taxon>Planctomycetales</taxon>
        <taxon>environmental samples</taxon>
    </lineage>
</organism>
<dbReference type="SUPFAM" id="SSF46785">
    <property type="entry name" value="Winged helix' DNA-binding domain"/>
    <property type="match status" value="1"/>
</dbReference>
<dbReference type="PANTHER" id="PTHR43537">
    <property type="entry name" value="TRANSCRIPTIONAL REGULATOR, GNTR FAMILY"/>
    <property type="match status" value="1"/>
</dbReference>
<dbReference type="InterPro" id="IPR000524">
    <property type="entry name" value="Tscrpt_reg_HTH_GntR"/>
</dbReference>
<keyword evidence="2" id="KW-0238">DNA-binding</keyword>
<dbReference type="SMART" id="SM00895">
    <property type="entry name" value="FCD"/>
    <property type="match status" value="1"/>
</dbReference>
<dbReference type="InterPro" id="IPR008920">
    <property type="entry name" value="TF_FadR/GntR_C"/>
</dbReference>
<dbReference type="InterPro" id="IPR036390">
    <property type="entry name" value="WH_DNA-bd_sf"/>
</dbReference>
<dbReference type="Pfam" id="PF00392">
    <property type="entry name" value="GntR"/>
    <property type="match status" value="1"/>
</dbReference>
<dbReference type="Gene3D" id="1.10.10.10">
    <property type="entry name" value="Winged helix-like DNA-binding domain superfamily/Winged helix DNA-binding domain"/>
    <property type="match status" value="1"/>
</dbReference>
<dbReference type="InterPro" id="IPR036388">
    <property type="entry name" value="WH-like_DNA-bd_sf"/>
</dbReference>
<dbReference type="InterPro" id="IPR011711">
    <property type="entry name" value="GntR_C"/>
</dbReference>
<evidence type="ECO:0000256" key="1">
    <source>
        <dbReference type="ARBA" id="ARBA00023015"/>
    </source>
</evidence>
<dbReference type="GO" id="GO:0003677">
    <property type="term" value="F:DNA binding"/>
    <property type="evidence" value="ECO:0007669"/>
    <property type="project" value="UniProtKB-KW"/>
</dbReference>
<evidence type="ECO:0000313" key="5">
    <source>
        <dbReference type="EMBL" id="ABX10637.1"/>
    </source>
</evidence>
<evidence type="ECO:0000259" key="4">
    <source>
        <dbReference type="PROSITE" id="PS50949"/>
    </source>
</evidence>
<dbReference type="AlphaFoldDB" id="A9LGW6"/>
<keyword evidence="1" id="KW-0805">Transcription regulation</keyword>